<organism evidence="2 3">
    <name type="scientific">Champsocephalus esox</name>
    <name type="common">pike icefish</name>
    <dbReference type="NCBI Taxonomy" id="159716"/>
    <lineage>
        <taxon>Eukaryota</taxon>
        <taxon>Metazoa</taxon>
        <taxon>Chordata</taxon>
        <taxon>Craniata</taxon>
        <taxon>Vertebrata</taxon>
        <taxon>Euteleostomi</taxon>
        <taxon>Actinopterygii</taxon>
        <taxon>Neopterygii</taxon>
        <taxon>Teleostei</taxon>
        <taxon>Neoteleostei</taxon>
        <taxon>Acanthomorphata</taxon>
        <taxon>Eupercaria</taxon>
        <taxon>Perciformes</taxon>
        <taxon>Notothenioidei</taxon>
        <taxon>Channichthyidae</taxon>
        <taxon>Champsocephalus</taxon>
    </lineage>
</organism>
<dbReference type="Proteomes" id="UP001335648">
    <property type="component" value="Unassembled WGS sequence"/>
</dbReference>
<evidence type="ECO:0000256" key="1">
    <source>
        <dbReference type="SAM" id="MobiDB-lite"/>
    </source>
</evidence>
<name>A0AAN8BDW3_9TELE</name>
<gene>
    <name evidence="2" type="ORF">CesoFtcFv8_019409</name>
</gene>
<feature type="compositionally biased region" description="Polar residues" evidence="1">
    <location>
        <begin position="13"/>
        <end position="22"/>
    </location>
</feature>
<evidence type="ECO:0000313" key="2">
    <source>
        <dbReference type="EMBL" id="KAK5883038.1"/>
    </source>
</evidence>
<sequence length="93" mass="10258">MAAPASALPPPHTLQSPRTTTAADFRRSRRRQLGGGRVRRLRAPSQNKCSSCGLRKIKETGHRLLVKASGERVGYCPALAKHKSPEEWLDSLQ</sequence>
<proteinExistence type="predicted"/>
<dbReference type="EMBL" id="JAULUE010002061">
    <property type="protein sequence ID" value="KAK5883038.1"/>
    <property type="molecule type" value="Genomic_DNA"/>
</dbReference>
<keyword evidence="3" id="KW-1185">Reference proteome</keyword>
<reference evidence="2 3" key="1">
    <citation type="journal article" date="2023" name="Mol. Biol. Evol.">
        <title>Genomics of Secondarily Temperate Adaptation in the Only Non-Antarctic Icefish.</title>
        <authorList>
            <person name="Rivera-Colon A.G."/>
            <person name="Rayamajhi N."/>
            <person name="Minhas B.F."/>
            <person name="Madrigal G."/>
            <person name="Bilyk K.T."/>
            <person name="Yoon V."/>
            <person name="Hune M."/>
            <person name="Gregory S."/>
            <person name="Cheng C.H.C."/>
            <person name="Catchen J.M."/>
        </authorList>
    </citation>
    <scope>NUCLEOTIDE SEQUENCE [LARGE SCALE GENOMIC DNA]</scope>
    <source>
        <strain evidence="2">JC2023a</strain>
    </source>
</reference>
<protein>
    <submittedName>
        <fullName evidence="2">Uncharacterized protein</fullName>
    </submittedName>
</protein>
<accession>A0AAN8BDW3</accession>
<feature type="region of interest" description="Disordered" evidence="1">
    <location>
        <begin position="1"/>
        <end position="44"/>
    </location>
</feature>
<comment type="caution">
    <text evidence="2">The sequence shown here is derived from an EMBL/GenBank/DDBJ whole genome shotgun (WGS) entry which is preliminary data.</text>
</comment>
<evidence type="ECO:0000313" key="3">
    <source>
        <dbReference type="Proteomes" id="UP001335648"/>
    </source>
</evidence>
<dbReference type="AlphaFoldDB" id="A0AAN8BDW3"/>
<feature type="compositionally biased region" description="Basic residues" evidence="1">
    <location>
        <begin position="27"/>
        <end position="42"/>
    </location>
</feature>